<accession>A0A2U1J965</accession>
<dbReference type="CDD" id="cd00167">
    <property type="entry name" value="SANT"/>
    <property type="match status" value="1"/>
</dbReference>
<comment type="caution">
    <text evidence="4">The sequence shown here is derived from an EMBL/GenBank/DDBJ whole genome shotgun (WGS) entry which is preliminary data.</text>
</comment>
<feature type="compositionally biased region" description="Polar residues" evidence="2">
    <location>
        <begin position="261"/>
        <end position="277"/>
    </location>
</feature>
<evidence type="ECO:0000256" key="2">
    <source>
        <dbReference type="SAM" id="MobiDB-lite"/>
    </source>
</evidence>
<feature type="region of interest" description="Disordered" evidence="2">
    <location>
        <begin position="1032"/>
        <end position="1083"/>
    </location>
</feature>
<dbReference type="GO" id="GO:0006357">
    <property type="term" value="P:regulation of transcription by RNA polymerase II"/>
    <property type="evidence" value="ECO:0007669"/>
    <property type="project" value="TreeGrafter"/>
</dbReference>
<feature type="compositionally biased region" description="Polar residues" evidence="2">
    <location>
        <begin position="1064"/>
        <end position="1082"/>
    </location>
</feature>
<evidence type="ECO:0000313" key="5">
    <source>
        <dbReference type="Proteomes" id="UP000245591"/>
    </source>
</evidence>
<feature type="compositionally biased region" description="Basic and acidic residues" evidence="2">
    <location>
        <begin position="527"/>
        <end position="543"/>
    </location>
</feature>
<dbReference type="InterPro" id="IPR017884">
    <property type="entry name" value="SANT_dom"/>
</dbReference>
<feature type="region of interest" description="Disordered" evidence="2">
    <location>
        <begin position="1628"/>
        <end position="1657"/>
    </location>
</feature>
<evidence type="ECO:0000256" key="1">
    <source>
        <dbReference type="SAM" id="Coils"/>
    </source>
</evidence>
<feature type="coiled-coil region" evidence="1">
    <location>
        <begin position="215"/>
        <end position="242"/>
    </location>
</feature>
<feature type="region of interest" description="Disordered" evidence="2">
    <location>
        <begin position="1585"/>
        <end position="1605"/>
    </location>
</feature>
<organism evidence="4 5">
    <name type="scientific">Smittium angustum</name>
    <dbReference type="NCBI Taxonomy" id="133377"/>
    <lineage>
        <taxon>Eukaryota</taxon>
        <taxon>Fungi</taxon>
        <taxon>Fungi incertae sedis</taxon>
        <taxon>Zoopagomycota</taxon>
        <taxon>Kickxellomycotina</taxon>
        <taxon>Harpellomycetes</taxon>
        <taxon>Harpellales</taxon>
        <taxon>Legeriomycetaceae</taxon>
        <taxon>Smittium</taxon>
    </lineage>
</organism>
<keyword evidence="1" id="KW-0175">Coiled coil</keyword>
<dbReference type="InterPro" id="IPR001005">
    <property type="entry name" value="SANT/Myb"/>
</dbReference>
<dbReference type="SUPFAM" id="SSF46689">
    <property type="entry name" value="Homeodomain-like"/>
    <property type="match status" value="2"/>
</dbReference>
<feature type="compositionally biased region" description="Basic and acidic residues" evidence="2">
    <location>
        <begin position="1890"/>
        <end position="1902"/>
    </location>
</feature>
<feature type="region of interest" description="Disordered" evidence="2">
    <location>
        <begin position="561"/>
        <end position="584"/>
    </location>
</feature>
<feature type="region of interest" description="Disordered" evidence="2">
    <location>
        <begin position="254"/>
        <end position="283"/>
    </location>
</feature>
<dbReference type="PROSITE" id="PS51293">
    <property type="entry name" value="SANT"/>
    <property type="match status" value="1"/>
</dbReference>
<protein>
    <recommendedName>
        <fullName evidence="3">SANT domain-containing protein</fullName>
    </recommendedName>
</protein>
<feature type="region of interest" description="Disordered" evidence="2">
    <location>
        <begin position="1435"/>
        <end position="1460"/>
    </location>
</feature>
<evidence type="ECO:0000313" key="4">
    <source>
        <dbReference type="EMBL" id="PWA01616.1"/>
    </source>
</evidence>
<dbReference type="InterPro" id="IPR051571">
    <property type="entry name" value="N-CoR_corepressor"/>
</dbReference>
<sequence>MTPEDYVAIPTNSSENPQNSIINDSETPILELEPKMSILADRNNNSSGDLISINQSTTEDYSPKLKQIDKAINLYDQDGDEFSDNEDLEWYTYGRNYKEIDFPYIINKVLQNGEPKSEKNKLISKISVSLDKTDEKNFIEHIYRENQKKAATVGIKSTQEFLKKSNFFPVRTILEPSDWWFWNQQIEKHEKILPFLMDWISARNMKLHEKEVSLLKKFKQLYKKWRKRVEALELKKDVLQKEIQNRSSPEYVKRRGLAVRSSPNPAGTSSFSKSNPQLDGKHLFKNDRSHYSRDLQLMELWDTELEEVRYSTKHKAGWISKGDDQFTSDAVRSDAELQEIIQRLQYDEVRNPESRSQRTAAVIPNMIMDPAEILEFKLKASNVKIPNPVEYYSTNLNTNFKPGYKNLSMTWASDANINFDGPILNNNCDPDNIWTSEECSTFVREFLRSPKKFGHISESLEYKTTKDCVLFYYRNKKPLDIKSLLARHKRKSRRNRKNTSPSITMDSIRKRKDRLKDRANETVVNGKNEKEPGLPIEDNRRSESITSYKDEGNQFKRVVSNSSVDNFGSSRRGRGSQKQNSKEKVLESKSVYKYKEEWTKVSIDDEENYIDRYSEFDSFENNLIKSTSTNLELSKVHSRSSLYEKSYHETDKQDLTNIYNYQDYTDTRIEDVYKSKYDPSAISKKYAQSEKESGEISEPDSDQFGSEGRIILDSTMLLSGSVNPITKYKNAIDEMNNSKKQFKLKDKTHMLGSDASSAEYEDEDRDSNSDTKSDTQSASDWRTFSDDEIAFEDSMDRLIFCGPPCQTGADNAILPPIPITTARPLGNKVEKLRAVDKIQRLPRVLSFNKIDSSLDAGENGDVRLGAVVWNYEERVKALDGFYRFNRNFAEITRLPSGQMLSEMIEPTQQATLPVGNDIFKRPLIAPLLPNAGSAFTSAFEQNSIVDNSPADISVHILHKSATTPNVPYNTFIQQPKPIGLALPNPSFSSNNLVKLELPSSSIKTTSVNMTNTETVDGQYQQSLLQNAEFSTEDAIQTQDNKPDQRKRSGSIKQRPGKAKIPKLSSVQMGSNTMDSDQNTGNLASFGKNVDGNYSNEGMNVDEIVGGNVIKKKGERKQGKNKIIKSLEPHIPYSDEEGHSSEPLAFRLATFSTDTTLNQRTSIPIDDKTMLPDKVHNLPVTPIGSFNEQKVQGLIPPDNIQTEANVQKIGIASQNVIQGDEETKISTPMSKPQGGEIPPVSEDKQFKKPAYSSYWSVQERNSFTGYLLSLGPNWTEIANVMNTKTATQVRNYYRTNKDKLGFEALVAQYEERKAAGLPPLPIDEQILRQSKANDIGSERRGRKKKTSFAQKADIQVNVGPITGSASVQPYAGNVQPKNGVLMSPNIEPRVQNSPFVNDITYNKQLENPTSGKSMPAQNLIPSLAISGGHAFVYNPHTQGSEAPVSLPNNERRYSGASVGGESVASYPSNNQYYTNPPINPQVVGYQQPIMEVAHPRVPIQGNYNQGHEHQRVDQGQSLNLDQVAQISVSRLQSSQNVQPVPTNQNFTQSPNSAFSRRYSGSPAMGVSGGMGTPRSSIVGERSSGFIKNHPISTERSRASGLDEGSRYSVEQGYGGAAIESISHSLKRYDSRASESLSSQPTPPPLENVSRYSGSPPGSPYYKPVRNEPVTNIRSLLNQAEGLLNVSSVRNEEKVEYVDQNESYRRKYASESASRSTYWNSAEPEKYNQGDVTVEGNGEQYEGYGEQRSSVQSGTQFEKPSGFNSTKQRHTSASSNRGFIGLDSLVEAATREAVLNEQMQSRGIEQENTTPKVSEPNTGCTEPRNFEDEKVYMDQRYDYKRFPYIKNSPYEGYAGFDRPGVGEVNEGSDNGRGKSRSSNSTPYTQQTPNMYMREERPGGLDKPYGRFEEMKGKEGMEIVYEGEMGKKGGEDNGGKFRIINEGIQGTEGVMYGVGKENVVYGKQEDVGIRIGEKEIKGPNVGPSNKKTMRKSLKFIHNEASQIAGMQKGGVRQGYSGRNIMQTRVESGHTSAQERSRSGSIGLGNTGGSVAPVYVYQMGPMGQQPGQGVYNERPQSNVAYHRYNYGGESGVVGNSGQVAHNYQYQQSGYGQHPGTYGYDQSGGMVNRDGYVGGGMVSREGPVVEERVRQHSVSYSEPRGGGNIGGGYHSSMGPGQQIYQYIPAQQQQHSGGYGYMSSQPQVQYEGSNTRVYSNGGMIGGGYGNSMIGPGSPGAQKEQSGQDKYTGSRAPGQQMYIQPYPHQQNKHDPRLDYYETDENQRIQPKTNQPRKE</sequence>
<dbReference type="SMART" id="SM00717">
    <property type="entry name" value="SANT"/>
    <property type="match status" value="2"/>
</dbReference>
<dbReference type="Gene3D" id="1.20.58.1880">
    <property type="match status" value="1"/>
</dbReference>
<feature type="region of interest" description="Disordered" evidence="2">
    <location>
        <begin position="2219"/>
        <end position="2287"/>
    </location>
</feature>
<feature type="compositionally biased region" description="Polar residues" evidence="2">
    <location>
        <begin position="1874"/>
        <end position="1887"/>
    </location>
</feature>
<feature type="region of interest" description="Disordered" evidence="2">
    <location>
        <begin position="2022"/>
        <end position="2042"/>
    </location>
</feature>
<dbReference type="GO" id="GO:0034967">
    <property type="term" value="C:Set3 complex"/>
    <property type="evidence" value="ECO:0007669"/>
    <property type="project" value="TreeGrafter"/>
</dbReference>
<reference evidence="4 5" key="1">
    <citation type="journal article" date="2018" name="MBio">
        <title>Comparative Genomics Reveals the Core Gene Toolbox for the Fungus-Insect Symbiosis.</title>
        <authorList>
            <person name="Wang Y."/>
            <person name="Stata M."/>
            <person name="Wang W."/>
            <person name="Stajich J.E."/>
            <person name="White M.M."/>
            <person name="Moncalvo J.M."/>
        </authorList>
    </citation>
    <scope>NUCLEOTIDE SEQUENCE [LARGE SCALE GENOMIC DNA]</scope>
    <source>
        <strain evidence="4 5">AUS-126-30</strain>
    </source>
</reference>
<feature type="region of interest" description="Disordered" evidence="2">
    <location>
        <begin position="1854"/>
        <end position="1902"/>
    </location>
</feature>
<dbReference type="EMBL" id="MBFU01000150">
    <property type="protein sequence ID" value="PWA01616.1"/>
    <property type="molecule type" value="Genomic_DNA"/>
</dbReference>
<proteinExistence type="predicted"/>
<feature type="region of interest" description="Disordered" evidence="2">
    <location>
        <begin position="1744"/>
        <end position="1774"/>
    </location>
</feature>
<gene>
    <name evidence="4" type="ORF">BB558_002275</name>
</gene>
<dbReference type="Pfam" id="PF00249">
    <property type="entry name" value="Myb_DNA-binding"/>
    <property type="match status" value="1"/>
</dbReference>
<feature type="region of interest" description="Disordered" evidence="2">
    <location>
        <begin position="1796"/>
        <end position="1822"/>
    </location>
</feature>
<feature type="domain" description="SANT" evidence="3">
    <location>
        <begin position="429"/>
        <end position="480"/>
    </location>
</feature>
<feature type="region of interest" description="Disordered" evidence="2">
    <location>
        <begin position="685"/>
        <end position="705"/>
    </location>
</feature>
<feature type="region of interest" description="Disordered" evidence="2">
    <location>
        <begin position="1"/>
        <end position="22"/>
    </location>
</feature>
<feature type="compositionally biased region" description="Polar residues" evidence="2">
    <location>
        <begin position="2276"/>
        <end position="2287"/>
    </location>
</feature>
<dbReference type="Proteomes" id="UP000245591">
    <property type="component" value="Unassembled WGS sequence"/>
</dbReference>
<feature type="region of interest" description="Disordered" evidence="2">
    <location>
        <begin position="486"/>
        <end position="543"/>
    </location>
</feature>
<feature type="compositionally biased region" description="Polar residues" evidence="2">
    <location>
        <begin position="1746"/>
        <end position="1774"/>
    </location>
</feature>
<dbReference type="InterPro" id="IPR009057">
    <property type="entry name" value="Homeodomain-like_sf"/>
</dbReference>
<feature type="compositionally biased region" description="Polar residues" evidence="2">
    <location>
        <begin position="1796"/>
        <end position="1818"/>
    </location>
</feature>
<evidence type="ECO:0000259" key="3">
    <source>
        <dbReference type="PROSITE" id="PS51293"/>
    </source>
</evidence>
<dbReference type="PANTHER" id="PTHR13992:SF39">
    <property type="entry name" value="SMRTER, ISOFORM G"/>
    <property type="match status" value="1"/>
</dbReference>
<dbReference type="PANTHER" id="PTHR13992">
    <property type="entry name" value="NUCLEAR RECEPTOR CO-REPRESSOR RELATED NCOR"/>
    <property type="match status" value="1"/>
</dbReference>
<dbReference type="Gene3D" id="1.10.10.60">
    <property type="entry name" value="Homeodomain-like"/>
    <property type="match status" value="1"/>
</dbReference>
<feature type="compositionally biased region" description="Basic residues" evidence="2">
    <location>
        <begin position="486"/>
        <end position="497"/>
    </location>
</feature>
<feature type="compositionally biased region" description="Polar residues" evidence="2">
    <location>
        <begin position="10"/>
        <end position="22"/>
    </location>
</feature>
<name>A0A2U1J965_SMIAN</name>
<keyword evidence="5" id="KW-1185">Reference proteome</keyword>
<feature type="region of interest" description="Disordered" evidence="2">
    <location>
        <begin position="753"/>
        <end position="780"/>
    </location>
</feature>